<keyword evidence="2" id="KW-0547">Nucleotide-binding</keyword>
<evidence type="ECO:0000313" key="6">
    <source>
        <dbReference type="Proteomes" id="UP000547674"/>
    </source>
</evidence>
<keyword evidence="3 5" id="KW-0067">ATP-binding</keyword>
<evidence type="ECO:0000256" key="3">
    <source>
        <dbReference type="ARBA" id="ARBA00022840"/>
    </source>
</evidence>
<dbReference type="InterPro" id="IPR017871">
    <property type="entry name" value="ABC_transporter-like_CS"/>
</dbReference>
<dbReference type="InterPro" id="IPR013563">
    <property type="entry name" value="Oligopep_ABC_C"/>
</dbReference>
<dbReference type="AlphaFoldDB" id="A0A7Y2H1C1"/>
<keyword evidence="1" id="KW-0813">Transport</keyword>
<sequence length="326" mass="35248">MTKPVLSIQNLSVDYVTDDGPVRAIDNVSLDVMPGEILGVAGESGSGKTTLAKAIMRILQPPAVISGGRVLFEDKDLLQLDEEGLRRLRWTRMSMVFQSAMDALNPVISIGEQIVDTMKVHTDFNSSQARDRAVHLLEMVGIPGDRIDSHAHQLSGGMRQRVGIALALCLEPSLVILDEPTTALDVVVEKEILGEIKELQNKLGFSVMFITHDLERMLQVSDRVAVFYAARLAEIGPAKGLRDNPQHPYTQGLLKAFPSIAPGARTPESIPGSPPSLLSPPSGCRFHPRCSQVVDACSQTRPIRTDLGPGHAAECHLLSQETGAAT</sequence>
<evidence type="ECO:0000259" key="4">
    <source>
        <dbReference type="PROSITE" id="PS50893"/>
    </source>
</evidence>
<comment type="caution">
    <text evidence="5">The sequence shown here is derived from an EMBL/GenBank/DDBJ whole genome shotgun (WGS) entry which is preliminary data.</text>
</comment>
<dbReference type="NCBIfam" id="TIGR01727">
    <property type="entry name" value="oligo_HPY"/>
    <property type="match status" value="1"/>
</dbReference>
<dbReference type="GO" id="GO:0005524">
    <property type="term" value="F:ATP binding"/>
    <property type="evidence" value="ECO:0007669"/>
    <property type="project" value="UniProtKB-KW"/>
</dbReference>
<dbReference type="CDD" id="cd03257">
    <property type="entry name" value="ABC_NikE_OppD_transporters"/>
    <property type="match status" value="1"/>
</dbReference>
<dbReference type="GO" id="GO:0015833">
    <property type="term" value="P:peptide transport"/>
    <property type="evidence" value="ECO:0007669"/>
    <property type="project" value="InterPro"/>
</dbReference>
<dbReference type="PROSITE" id="PS50893">
    <property type="entry name" value="ABC_TRANSPORTER_2"/>
    <property type="match status" value="1"/>
</dbReference>
<dbReference type="InterPro" id="IPR003439">
    <property type="entry name" value="ABC_transporter-like_ATP-bd"/>
</dbReference>
<gene>
    <name evidence="5" type="ORF">HKN21_03555</name>
</gene>
<dbReference type="Gene3D" id="3.40.50.300">
    <property type="entry name" value="P-loop containing nucleotide triphosphate hydrolases"/>
    <property type="match status" value="1"/>
</dbReference>
<dbReference type="PROSITE" id="PS00211">
    <property type="entry name" value="ABC_TRANSPORTER_1"/>
    <property type="match status" value="1"/>
</dbReference>
<dbReference type="Proteomes" id="UP000547674">
    <property type="component" value="Unassembled WGS sequence"/>
</dbReference>
<dbReference type="PANTHER" id="PTHR43067">
    <property type="entry name" value="OLIGOPEPTIDE/DIPEPTIDE ABC TRANSPORTER, ATPASE SUBUNIT"/>
    <property type="match status" value="1"/>
</dbReference>
<name>A0A7Y2H1C1_UNCEI</name>
<proteinExistence type="predicted"/>
<dbReference type="FunFam" id="3.40.50.300:FF:000016">
    <property type="entry name" value="Oligopeptide ABC transporter ATP-binding component"/>
    <property type="match status" value="1"/>
</dbReference>
<evidence type="ECO:0000256" key="2">
    <source>
        <dbReference type="ARBA" id="ARBA00022741"/>
    </source>
</evidence>
<evidence type="ECO:0000256" key="1">
    <source>
        <dbReference type="ARBA" id="ARBA00022448"/>
    </source>
</evidence>
<evidence type="ECO:0000313" key="5">
    <source>
        <dbReference type="EMBL" id="NNF05811.1"/>
    </source>
</evidence>
<dbReference type="GO" id="GO:0016887">
    <property type="term" value="F:ATP hydrolysis activity"/>
    <property type="evidence" value="ECO:0007669"/>
    <property type="project" value="InterPro"/>
</dbReference>
<dbReference type="PANTHER" id="PTHR43067:SF3">
    <property type="entry name" value="MALTOSE ABC TRANSPORTER, ATP-BINDING PROTEIN"/>
    <property type="match status" value="1"/>
</dbReference>
<dbReference type="EMBL" id="JABDJR010000133">
    <property type="protein sequence ID" value="NNF05811.1"/>
    <property type="molecule type" value="Genomic_DNA"/>
</dbReference>
<dbReference type="Pfam" id="PF08352">
    <property type="entry name" value="oligo_HPY"/>
    <property type="match status" value="1"/>
</dbReference>
<dbReference type="SUPFAM" id="SSF52540">
    <property type="entry name" value="P-loop containing nucleoside triphosphate hydrolases"/>
    <property type="match status" value="1"/>
</dbReference>
<dbReference type="SMART" id="SM00382">
    <property type="entry name" value="AAA"/>
    <property type="match status" value="1"/>
</dbReference>
<accession>A0A7Y2H1C1</accession>
<dbReference type="InterPro" id="IPR027417">
    <property type="entry name" value="P-loop_NTPase"/>
</dbReference>
<reference evidence="5 6" key="1">
    <citation type="submission" date="2020-03" db="EMBL/GenBank/DDBJ databases">
        <title>Metabolic flexibility allows generalist bacteria to become dominant in a frequently disturbed ecosystem.</title>
        <authorList>
            <person name="Chen Y.-J."/>
            <person name="Leung P.M."/>
            <person name="Bay S.K."/>
            <person name="Hugenholtz P."/>
            <person name="Kessler A.J."/>
            <person name="Shelley G."/>
            <person name="Waite D.W."/>
            <person name="Cook P.L."/>
            <person name="Greening C."/>
        </authorList>
    </citation>
    <scope>NUCLEOTIDE SEQUENCE [LARGE SCALE GENOMIC DNA]</scope>
    <source>
        <strain evidence="5">SS_bin_28</strain>
    </source>
</reference>
<protein>
    <submittedName>
        <fullName evidence="5">ABC transporter ATP-binding protein</fullName>
    </submittedName>
</protein>
<organism evidence="5 6">
    <name type="scientific">Eiseniibacteriota bacterium</name>
    <dbReference type="NCBI Taxonomy" id="2212470"/>
    <lineage>
        <taxon>Bacteria</taxon>
        <taxon>Candidatus Eiseniibacteriota</taxon>
    </lineage>
</organism>
<dbReference type="Pfam" id="PF00005">
    <property type="entry name" value="ABC_tran"/>
    <property type="match status" value="1"/>
</dbReference>
<dbReference type="InterPro" id="IPR003593">
    <property type="entry name" value="AAA+_ATPase"/>
</dbReference>
<feature type="domain" description="ABC transporter" evidence="4">
    <location>
        <begin position="8"/>
        <end position="254"/>
    </location>
</feature>